<dbReference type="RefSeq" id="WP_378959998.1">
    <property type="nucleotide sequence ID" value="NZ_JBHRXC010000016.1"/>
</dbReference>
<accession>A0ABV8NLB7</accession>
<comment type="caution">
    <text evidence="3">The sequence shown here is derived from an EMBL/GenBank/DDBJ whole genome shotgun (WGS) entry which is preliminary data.</text>
</comment>
<proteinExistence type="predicted"/>
<protein>
    <submittedName>
        <fullName evidence="3">Uncharacterized protein</fullName>
    </submittedName>
</protein>
<evidence type="ECO:0000313" key="3">
    <source>
        <dbReference type="EMBL" id="MFC4196663.1"/>
    </source>
</evidence>
<sequence length="202" mass="23137">MEKINEKLENIEEIMDLLIGQLKFQDEKLSAIIAHQNSKADEAIAITTPVEEIMPSIEELNRFSVSINELKQKIEQLPEAFKVKHEHHHEIKSKFYFVGAIIIFLVVAISLGSSISLILRNSELKTESDKFKVIRGAYPELSIEIDGHYLKDKDNLMKNADLQIHQQQVLIEASLKEAKAKKDYETAQKSKKNLKDKQKKAN</sequence>
<name>A0ABV8NLB7_9SPHI</name>
<feature type="compositionally biased region" description="Basic and acidic residues" evidence="1">
    <location>
        <begin position="179"/>
        <end position="196"/>
    </location>
</feature>
<keyword evidence="4" id="KW-1185">Reference proteome</keyword>
<dbReference type="Proteomes" id="UP001595792">
    <property type="component" value="Unassembled WGS sequence"/>
</dbReference>
<dbReference type="EMBL" id="JBHSBY010000036">
    <property type="protein sequence ID" value="MFC4196663.1"/>
    <property type="molecule type" value="Genomic_DNA"/>
</dbReference>
<keyword evidence="2" id="KW-1133">Transmembrane helix</keyword>
<evidence type="ECO:0000256" key="1">
    <source>
        <dbReference type="SAM" id="MobiDB-lite"/>
    </source>
</evidence>
<gene>
    <name evidence="3" type="ORF">ACFOUY_08135</name>
</gene>
<evidence type="ECO:0000313" key="4">
    <source>
        <dbReference type="Proteomes" id="UP001595792"/>
    </source>
</evidence>
<evidence type="ECO:0000256" key="2">
    <source>
        <dbReference type="SAM" id="Phobius"/>
    </source>
</evidence>
<feature type="transmembrane region" description="Helical" evidence="2">
    <location>
        <begin position="95"/>
        <end position="119"/>
    </location>
</feature>
<feature type="region of interest" description="Disordered" evidence="1">
    <location>
        <begin position="179"/>
        <end position="202"/>
    </location>
</feature>
<keyword evidence="2" id="KW-0472">Membrane</keyword>
<reference evidence="4" key="1">
    <citation type="journal article" date="2019" name="Int. J. Syst. Evol. Microbiol.">
        <title>The Global Catalogue of Microorganisms (GCM) 10K type strain sequencing project: providing services to taxonomists for standard genome sequencing and annotation.</title>
        <authorList>
            <consortium name="The Broad Institute Genomics Platform"/>
            <consortium name="The Broad Institute Genome Sequencing Center for Infectious Disease"/>
            <person name="Wu L."/>
            <person name="Ma J."/>
        </authorList>
    </citation>
    <scope>NUCLEOTIDE SEQUENCE [LARGE SCALE GENOMIC DNA]</scope>
    <source>
        <strain evidence="4">CCM 8689</strain>
    </source>
</reference>
<keyword evidence="2" id="KW-0812">Transmembrane</keyword>
<organism evidence="3 4">
    <name type="scientific">Pedobacter jamesrossensis</name>
    <dbReference type="NCBI Taxonomy" id="1908238"/>
    <lineage>
        <taxon>Bacteria</taxon>
        <taxon>Pseudomonadati</taxon>
        <taxon>Bacteroidota</taxon>
        <taxon>Sphingobacteriia</taxon>
        <taxon>Sphingobacteriales</taxon>
        <taxon>Sphingobacteriaceae</taxon>
        <taxon>Pedobacter</taxon>
    </lineage>
</organism>